<sequence length="81" mass="9808">MYVWAAIYCEWEAADFPDASDWWRKFLLTNFFESNNIQTLCIYQCYRSREKESSTDDRIMEHVDLSFKEELPAEVIIEIQQ</sequence>
<dbReference type="AlphaFoldDB" id="A0A914XXA1"/>
<organism evidence="1 2">
    <name type="scientific">Panagrolaimus superbus</name>
    <dbReference type="NCBI Taxonomy" id="310955"/>
    <lineage>
        <taxon>Eukaryota</taxon>
        <taxon>Metazoa</taxon>
        <taxon>Ecdysozoa</taxon>
        <taxon>Nematoda</taxon>
        <taxon>Chromadorea</taxon>
        <taxon>Rhabditida</taxon>
        <taxon>Tylenchina</taxon>
        <taxon>Panagrolaimomorpha</taxon>
        <taxon>Panagrolaimoidea</taxon>
        <taxon>Panagrolaimidae</taxon>
        <taxon>Panagrolaimus</taxon>
    </lineage>
</organism>
<evidence type="ECO:0000313" key="2">
    <source>
        <dbReference type="WBParaSite" id="PSU_v2.g11160.t1"/>
    </source>
</evidence>
<keyword evidence="1" id="KW-1185">Reference proteome</keyword>
<evidence type="ECO:0000313" key="1">
    <source>
        <dbReference type="Proteomes" id="UP000887577"/>
    </source>
</evidence>
<accession>A0A914XXA1</accession>
<reference evidence="2" key="1">
    <citation type="submission" date="2022-11" db="UniProtKB">
        <authorList>
            <consortium name="WormBaseParasite"/>
        </authorList>
    </citation>
    <scope>IDENTIFICATION</scope>
</reference>
<dbReference type="Proteomes" id="UP000887577">
    <property type="component" value="Unplaced"/>
</dbReference>
<dbReference type="WBParaSite" id="PSU_v2.g11160.t1">
    <property type="protein sequence ID" value="PSU_v2.g11160.t1"/>
    <property type="gene ID" value="PSU_v2.g11160"/>
</dbReference>
<name>A0A914XXA1_9BILA</name>
<proteinExistence type="predicted"/>
<protein>
    <submittedName>
        <fullName evidence="2">Uncharacterized protein</fullName>
    </submittedName>
</protein>